<comment type="subunit">
    <text evidence="12">Homodimer, may be a subunit of the RNA degradosome.</text>
</comment>
<dbReference type="Pfam" id="PF00753">
    <property type="entry name" value="Lactamase_B"/>
    <property type="match status" value="1"/>
</dbReference>
<keyword evidence="4 12" id="KW-0698">rRNA processing</keyword>
<dbReference type="InterPro" id="IPR001279">
    <property type="entry name" value="Metallo-B-lactamas"/>
</dbReference>
<evidence type="ECO:0000256" key="10">
    <source>
        <dbReference type="ARBA" id="ARBA00022839"/>
    </source>
</evidence>
<dbReference type="NCBIfam" id="TIGR00649">
    <property type="entry name" value="MG423"/>
    <property type="match status" value="1"/>
</dbReference>
<dbReference type="GO" id="GO:0004534">
    <property type="term" value="F:5'-3' RNA exonuclease activity"/>
    <property type="evidence" value="ECO:0007669"/>
    <property type="project" value="UniProtKB-UniRule"/>
</dbReference>
<keyword evidence="3 12" id="KW-0963">Cytoplasm</keyword>
<comment type="subcellular location">
    <subcellularLocation>
        <location evidence="2 12">Cytoplasm</location>
    </subcellularLocation>
</comment>
<feature type="compositionally biased region" description="Basic residues" evidence="13">
    <location>
        <begin position="557"/>
        <end position="568"/>
    </location>
</feature>
<dbReference type="Gene3D" id="3.60.15.10">
    <property type="entry name" value="Ribonuclease Z/Hydroxyacylglutathione hydrolase-like"/>
    <property type="match status" value="1"/>
</dbReference>
<feature type="region of interest" description="Disordered" evidence="13">
    <location>
        <begin position="556"/>
        <end position="584"/>
    </location>
</feature>
<dbReference type="GO" id="GO:0006364">
    <property type="term" value="P:rRNA processing"/>
    <property type="evidence" value="ECO:0007669"/>
    <property type="project" value="UniProtKB-UniRule"/>
</dbReference>
<dbReference type="SMART" id="SM00849">
    <property type="entry name" value="Lactamase_B"/>
    <property type="match status" value="1"/>
</dbReference>
<dbReference type="InterPro" id="IPR041636">
    <property type="entry name" value="RNase_J_C"/>
</dbReference>
<sequence length="584" mass="64840">MKNDIKIMPIGGVRENGKNMYAVDINGGIYILDCGLRYPENELLGIDVVIPDFSYLKENQDRIVGVFLTHGHADAIGAISYFLSEFDVPVFGSEMTIELAKLNVADSEQLKSFDDFHVVSVRSEIDFDDVKVTFFKTTHSIPGSMGIALHTSDGSIVYTGDFKFDQTATPMYQTDYAALTRLGEEGVLALLSDSGNAENPASSASEKKIGEYITETFHYHDSRIVVASVASNILRMQQVFNAAAATGRRVYLTGHDLERIVKTAMRLNTLKLPEDDLLIDSVKDLDKMPPDKVVIIQTGKMGEPIKAIQRMANKEQGDINIEPNDLVFITTTPSTAMETTVAKTRDMVYRADGEVEMISDQMNSSGDASQADLQLLLNLLHPKYLIPVQGEYRLLESHAKLAKEIGYTDDQVVIPNKGDIVSLGDDNMWISGSASLSDTMIDGIGIGDIGNIVLRDRKVLSEDGIFVAVVTIDRKKKRIVSHPKLTSRGFVYVKANKDLMKEAAGIIEKTVTNNLDHKEFDWSNLKQDVRESLSDYLYKQTKRRPVILPVIMEVNQHHRRSNKHHSKNSAKESKSTETASKSAN</sequence>
<dbReference type="Gene3D" id="3.10.20.580">
    <property type="match status" value="1"/>
</dbReference>
<dbReference type="HAMAP" id="MF_01491">
    <property type="entry name" value="RNase_J_bact"/>
    <property type="match status" value="1"/>
</dbReference>
<accession>A0A0R1YPJ2</accession>
<evidence type="ECO:0000256" key="4">
    <source>
        <dbReference type="ARBA" id="ARBA00022552"/>
    </source>
</evidence>
<evidence type="ECO:0000256" key="9">
    <source>
        <dbReference type="ARBA" id="ARBA00022833"/>
    </source>
</evidence>
<dbReference type="Pfam" id="PF17770">
    <property type="entry name" value="RNase_J_C"/>
    <property type="match status" value="1"/>
</dbReference>
<proteinExistence type="inferred from homology"/>
<evidence type="ECO:0000256" key="13">
    <source>
        <dbReference type="SAM" id="MobiDB-lite"/>
    </source>
</evidence>
<organism evidence="15 16">
    <name type="scientific">Lentilactobacillus parafarraginis DSM 18390 = JCM 14109</name>
    <dbReference type="NCBI Taxonomy" id="1423786"/>
    <lineage>
        <taxon>Bacteria</taxon>
        <taxon>Bacillati</taxon>
        <taxon>Bacillota</taxon>
        <taxon>Bacilli</taxon>
        <taxon>Lactobacillales</taxon>
        <taxon>Lactobacillaceae</taxon>
        <taxon>Lentilactobacillus</taxon>
    </lineage>
</organism>
<dbReference type="GO" id="GO:0003723">
    <property type="term" value="F:RNA binding"/>
    <property type="evidence" value="ECO:0007669"/>
    <property type="project" value="UniProtKB-UniRule"/>
</dbReference>
<dbReference type="InterPro" id="IPR004613">
    <property type="entry name" value="RNase_J"/>
</dbReference>
<keyword evidence="7 12" id="KW-0255">Endonuclease</keyword>
<evidence type="ECO:0000256" key="5">
    <source>
        <dbReference type="ARBA" id="ARBA00022722"/>
    </source>
</evidence>
<dbReference type="AlphaFoldDB" id="A0A0R1YPJ2"/>
<keyword evidence="6" id="KW-0479">Metal-binding</keyword>
<evidence type="ECO:0000256" key="7">
    <source>
        <dbReference type="ARBA" id="ARBA00022759"/>
    </source>
</evidence>
<protein>
    <recommendedName>
        <fullName evidence="12">Ribonuclease J</fullName>
        <shortName evidence="12">RNase J</shortName>
        <ecNumber evidence="12">3.1.-.-</ecNumber>
    </recommendedName>
</protein>
<evidence type="ECO:0000256" key="11">
    <source>
        <dbReference type="ARBA" id="ARBA00022884"/>
    </source>
</evidence>
<dbReference type="InterPro" id="IPR036866">
    <property type="entry name" value="RibonucZ/Hydroxyglut_hydro"/>
</dbReference>
<dbReference type="EMBL" id="AZFZ01000013">
    <property type="protein sequence ID" value="KRM44462.1"/>
    <property type="molecule type" value="Genomic_DNA"/>
</dbReference>
<dbReference type="PATRIC" id="fig|1423786.4.peg.442"/>
<dbReference type="PANTHER" id="PTHR43694:SF4">
    <property type="entry name" value="RIBONUCLEASE J 2"/>
    <property type="match status" value="1"/>
</dbReference>
<dbReference type="SUPFAM" id="SSF56281">
    <property type="entry name" value="Metallo-hydrolase/oxidoreductase"/>
    <property type="match status" value="1"/>
</dbReference>
<dbReference type="CDD" id="cd07714">
    <property type="entry name" value="RNaseJ_MBL-fold"/>
    <property type="match status" value="1"/>
</dbReference>
<evidence type="ECO:0000259" key="14">
    <source>
        <dbReference type="SMART" id="SM00849"/>
    </source>
</evidence>
<dbReference type="Gene3D" id="3.40.50.10710">
    <property type="entry name" value="Metallo-hydrolase/oxidoreductase"/>
    <property type="match status" value="1"/>
</dbReference>
<evidence type="ECO:0000313" key="16">
    <source>
        <dbReference type="Proteomes" id="UP000051010"/>
    </source>
</evidence>
<dbReference type="Proteomes" id="UP000051010">
    <property type="component" value="Unassembled WGS sequence"/>
</dbReference>
<dbReference type="InterPro" id="IPR055132">
    <property type="entry name" value="RNase_J_b_CASP"/>
</dbReference>
<dbReference type="GO" id="GO:0004521">
    <property type="term" value="F:RNA endonuclease activity"/>
    <property type="evidence" value="ECO:0007669"/>
    <property type="project" value="UniProtKB-UniRule"/>
</dbReference>
<evidence type="ECO:0000256" key="1">
    <source>
        <dbReference type="ARBA" id="ARBA00001947"/>
    </source>
</evidence>
<dbReference type="InterPro" id="IPR030854">
    <property type="entry name" value="RNase_J_bac"/>
</dbReference>
<gene>
    <name evidence="12" type="primary">rnj</name>
    <name evidence="15" type="ORF">FD47_GL000424</name>
</gene>
<comment type="caution">
    <text evidence="12">Lacks conserved residue(s) required for the propagation of feature annotation.</text>
</comment>
<comment type="cofactor">
    <cofactor evidence="1">
        <name>Zn(2+)</name>
        <dbReference type="ChEBI" id="CHEBI:29105"/>
    </cofactor>
</comment>
<dbReference type="Pfam" id="PF07521">
    <property type="entry name" value="RMMBL"/>
    <property type="match status" value="1"/>
</dbReference>
<keyword evidence="5 12" id="KW-0540">Nuclease</keyword>
<dbReference type="FunFam" id="3.10.20.580:FF:000001">
    <property type="entry name" value="Ribonuclease J"/>
    <property type="match status" value="1"/>
</dbReference>
<evidence type="ECO:0000256" key="2">
    <source>
        <dbReference type="ARBA" id="ARBA00004496"/>
    </source>
</evidence>
<keyword evidence="8 12" id="KW-0378">Hydrolase</keyword>
<comment type="similarity">
    <text evidence="12">Belongs to the metallo-beta-lactamase superfamily. RNA-metabolizing metallo-beta-lactamase-like family. Bacterial RNase J subfamily.</text>
</comment>
<evidence type="ECO:0000256" key="3">
    <source>
        <dbReference type="ARBA" id="ARBA00022490"/>
    </source>
</evidence>
<dbReference type="Pfam" id="PF22505">
    <property type="entry name" value="RNase_J_b_CASP"/>
    <property type="match status" value="1"/>
</dbReference>
<dbReference type="GO" id="GO:0008270">
    <property type="term" value="F:zinc ion binding"/>
    <property type="evidence" value="ECO:0007669"/>
    <property type="project" value="InterPro"/>
</dbReference>
<evidence type="ECO:0000256" key="12">
    <source>
        <dbReference type="HAMAP-Rule" id="MF_01491"/>
    </source>
</evidence>
<keyword evidence="9" id="KW-0862">Zinc</keyword>
<dbReference type="EC" id="3.1.-.-" evidence="12"/>
<evidence type="ECO:0000313" key="15">
    <source>
        <dbReference type="EMBL" id="KRM44462.1"/>
    </source>
</evidence>
<dbReference type="InterPro" id="IPR042173">
    <property type="entry name" value="RNase_J_2"/>
</dbReference>
<keyword evidence="10 12" id="KW-0269">Exonuclease</keyword>
<dbReference type="GO" id="GO:0005737">
    <property type="term" value="C:cytoplasm"/>
    <property type="evidence" value="ECO:0007669"/>
    <property type="project" value="UniProtKB-SubCell"/>
</dbReference>
<name>A0A0R1YPJ2_9LACO</name>
<evidence type="ECO:0000256" key="8">
    <source>
        <dbReference type="ARBA" id="ARBA00022801"/>
    </source>
</evidence>
<comment type="function">
    <text evidence="12">An RNase that has 5'-3' exonuclease and possibly endonuclease activity. Involved in maturation of rRNA and in some organisms also mRNA maturation and/or decay.</text>
</comment>
<dbReference type="PANTHER" id="PTHR43694">
    <property type="entry name" value="RIBONUCLEASE J"/>
    <property type="match status" value="1"/>
</dbReference>
<keyword evidence="11 12" id="KW-0694">RNA-binding</keyword>
<dbReference type="RefSeq" id="WP_054733483.1">
    <property type="nucleotide sequence ID" value="NZ_AZFZ01000013.1"/>
</dbReference>
<comment type="caution">
    <text evidence="15">The sequence shown here is derived from an EMBL/GenBank/DDBJ whole genome shotgun (WGS) entry which is preliminary data.</text>
</comment>
<evidence type="ECO:0000256" key="6">
    <source>
        <dbReference type="ARBA" id="ARBA00022723"/>
    </source>
</evidence>
<dbReference type="InterPro" id="IPR011108">
    <property type="entry name" value="RMMBL"/>
</dbReference>
<reference evidence="15 16" key="1">
    <citation type="journal article" date="2015" name="Genome Announc.">
        <title>Expanding the biotechnology potential of lactobacilli through comparative genomics of 213 strains and associated genera.</title>
        <authorList>
            <person name="Sun Z."/>
            <person name="Harris H.M."/>
            <person name="McCann A."/>
            <person name="Guo C."/>
            <person name="Argimon S."/>
            <person name="Zhang W."/>
            <person name="Yang X."/>
            <person name="Jeffery I.B."/>
            <person name="Cooney J.C."/>
            <person name="Kagawa T.F."/>
            <person name="Liu W."/>
            <person name="Song Y."/>
            <person name="Salvetti E."/>
            <person name="Wrobel A."/>
            <person name="Rasinkangas P."/>
            <person name="Parkhill J."/>
            <person name="Rea M.C."/>
            <person name="O'Sullivan O."/>
            <person name="Ritari J."/>
            <person name="Douillard F.P."/>
            <person name="Paul Ross R."/>
            <person name="Yang R."/>
            <person name="Briner A.E."/>
            <person name="Felis G.E."/>
            <person name="de Vos W.M."/>
            <person name="Barrangou R."/>
            <person name="Klaenhammer T.R."/>
            <person name="Caufield P.W."/>
            <person name="Cui Y."/>
            <person name="Zhang H."/>
            <person name="O'Toole P.W."/>
        </authorList>
    </citation>
    <scope>NUCLEOTIDE SEQUENCE [LARGE SCALE GENOMIC DNA]</scope>
    <source>
        <strain evidence="15 16">DSM 18390</strain>
    </source>
</reference>
<feature type="domain" description="Metallo-beta-lactamase" evidence="14">
    <location>
        <begin position="17"/>
        <end position="213"/>
    </location>
</feature>